<evidence type="ECO:0000256" key="1">
    <source>
        <dbReference type="ARBA" id="ARBA00001946"/>
    </source>
</evidence>
<sequence>MSTPLHPIDTPPPKSTGGFERLQKAWANSVRGLSLAFRGEKAFRQEVAIAAVLVPLAFWVGRSWVEVALLCASVWLVMIVELLNSAIEAAIDRIGPERHELSGRAKDVASAAVWMSLVLCGGIWAAALWARFHTGLS</sequence>
<evidence type="ECO:0000256" key="2">
    <source>
        <dbReference type="ARBA" id="ARBA00004429"/>
    </source>
</evidence>
<name>A0ABU9BLX6_9BURK</name>
<evidence type="ECO:0000313" key="22">
    <source>
        <dbReference type="EMBL" id="MEK8030781.1"/>
    </source>
</evidence>
<evidence type="ECO:0000256" key="10">
    <source>
        <dbReference type="ARBA" id="ARBA00022692"/>
    </source>
</evidence>
<evidence type="ECO:0000256" key="4">
    <source>
        <dbReference type="ARBA" id="ARBA00012133"/>
    </source>
</evidence>
<dbReference type="Gene3D" id="1.10.287.3610">
    <property type="match status" value="1"/>
</dbReference>
<evidence type="ECO:0000256" key="9">
    <source>
        <dbReference type="ARBA" id="ARBA00022679"/>
    </source>
</evidence>
<evidence type="ECO:0000256" key="17">
    <source>
        <dbReference type="ARBA" id="ARBA00023098"/>
    </source>
</evidence>
<evidence type="ECO:0000256" key="5">
    <source>
        <dbReference type="ARBA" id="ARBA00017575"/>
    </source>
</evidence>
<evidence type="ECO:0000256" key="20">
    <source>
        <dbReference type="ARBA" id="ARBA00023264"/>
    </source>
</evidence>
<comment type="subcellular location">
    <subcellularLocation>
        <location evidence="2 21">Cell inner membrane</location>
        <topology evidence="2 21">Multi-pass membrane protein</topology>
    </subcellularLocation>
</comment>
<keyword evidence="11" id="KW-0479">Metal-binding</keyword>
<comment type="caution">
    <text evidence="22">The sequence shown here is derived from an EMBL/GenBank/DDBJ whole genome shotgun (WGS) entry which is preliminary data.</text>
</comment>
<evidence type="ECO:0000256" key="3">
    <source>
        <dbReference type="ARBA" id="ARBA00005967"/>
    </source>
</evidence>
<dbReference type="InterPro" id="IPR036945">
    <property type="entry name" value="DAGK_sf"/>
</dbReference>
<keyword evidence="7" id="KW-0444">Lipid biosynthesis</keyword>
<dbReference type="InterPro" id="IPR033718">
    <property type="entry name" value="DAGK_prok"/>
</dbReference>
<keyword evidence="12 21" id="KW-0547">Nucleotide-binding</keyword>
<evidence type="ECO:0000256" key="6">
    <source>
        <dbReference type="ARBA" id="ARBA00022475"/>
    </source>
</evidence>
<keyword evidence="8 21" id="KW-0997">Cell inner membrane</keyword>
<dbReference type="CDD" id="cd14264">
    <property type="entry name" value="DAGK_IM"/>
    <property type="match status" value="1"/>
</dbReference>
<dbReference type="GO" id="GO:0004143">
    <property type="term" value="F:ATP-dependent diacylglycerol kinase activity"/>
    <property type="evidence" value="ECO:0007669"/>
    <property type="project" value="UniProtKB-EC"/>
</dbReference>
<dbReference type="Proteomes" id="UP001371218">
    <property type="component" value="Unassembled WGS sequence"/>
</dbReference>
<gene>
    <name evidence="22" type="ORF">AACH06_08150</name>
</gene>
<evidence type="ECO:0000256" key="15">
    <source>
        <dbReference type="ARBA" id="ARBA00022842"/>
    </source>
</evidence>
<evidence type="ECO:0000256" key="18">
    <source>
        <dbReference type="ARBA" id="ARBA00023136"/>
    </source>
</evidence>
<evidence type="ECO:0000256" key="19">
    <source>
        <dbReference type="ARBA" id="ARBA00023209"/>
    </source>
</evidence>
<dbReference type="InterPro" id="IPR000829">
    <property type="entry name" value="DAGK"/>
</dbReference>
<reference evidence="22 23" key="1">
    <citation type="submission" date="2024-04" db="EMBL/GenBank/DDBJ databases">
        <title>Novel species of the genus Ideonella isolated from streams.</title>
        <authorList>
            <person name="Lu H."/>
        </authorList>
    </citation>
    <scope>NUCLEOTIDE SEQUENCE [LARGE SCALE GENOMIC DNA]</scope>
    <source>
        <strain evidence="22 23">DXS29W</strain>
    </source>
</reference>
<keyword evidence="16 21" id="KW-1133">Transmembrane helix</keyword>
<keyword evidence="9 21" id="KW-0808">Transferase</keyword>
<dbReference type="PANTHER" id="PTHR34299">
    <property type="entry name" value="DIACYLGLYCEROL KINASE"/>
    <property type="match status" value="1"/>
</dbReference>
<evidence type="ECO:0000256" key="14">
    <source>
        <dbReference type="ARBA" id="ARBA00022840"/>
    </source>
</evidence>
<keyword evidence="23" id="KW-1185">Reference proteome</keyword>
<comment type="caution">
    <text evidence="21">Lacks conserved residue(s) required for the propagation of feature annotation.</text>
</comment>
<proteinExistence type="inferred from homology"/>
<evidence type="ECO:0000256" key="8">
    <source>
        <dbReference type="ARBA" id="ARBA00022519"/>
    </source>
</evidence>
<keyword evidence="15" id="KW-0460">Magnesium</keyword>
<evidence type="ECO:0000256" key="11">
    <source>
        <dbReference type="ARBA" id="ARBA00022723"/>
    </source>
</evidence>
<feature type="transmembrane region" description="Helical" evidence="21">
    <location>
        <begin position="67"/>
        <end position="87"/>
    </location>
</feature>
<comment type="cofactor">
    <cofactor evidence="1">
        <name>Mg(2+)</name>
        <dbReference type="ChEBI" id="CHEBI:18420"/>
    </cofactor>
</comment>
<evidence type="ECO:0000256" key="13">
    <source>
        <dbReference type="ARBA" id="ARBA00022777"/>
    </source>
</evidence>
<keyword evidence="20 21" id="KW-1208">Phospholipid metabolism</keyword>
<keyword evidence="6" id="KW-1003">Cell membrane</keyword>
<dbReference type="EMBL" id="JBBUTG010000004">
    <property type="protein sequence ID" value="MEK8030781.1"/>
    <property type="molecule type" value="Genomic_DNA"/>
</dbReference>
<evidence type="ECO:0000256" key="7">
    <source>
        <dbReference type="ARBA" id="ARBA00022516"/>
    </source>
</evidence>
<keyword evidence="18 21" id="KW-0472">Membrane</keyword>
<keyword evidence="17 21" id="KW-0443">Lipid metabolism</keyword>
<keyword evidence="10 21" id="KW-0812">Transmembrane</keyword>
<organism evidence="22 23">
    <name type="scientific">Ideonella lacteola</name>
    <dbReference type="NCBI Taxonomy" id="2984193"/>
    <lineage>
        <taxon>Bacteria</taxon>
        <taxon>Pseudomonadati</taxon>
        <taxon>Pseudomonadota</taxon>
        <taxon>Betaproteobacteria</taxon>
        <taxon>Burkholderiales</taxon>
        <taxon>Sphaerotilaceae</taxon>
        <taxon>Ideonella</taxon>
    </lineage>
</organism>
<evidence type="ECO:0000256" key="12">
    <source>
        <dbReference type="ARBA" id="ARBA00022741"/>
    </source>
</evidence>
<keyword evidence="14 21" id="KW-0067">ATP-binding</keyword>
<dbReference type="PANTHER" id="PTHR34299:SF1">
    <property type="entry name" value="DIACYLGLYCEROL KINASE"/>
    <property type="match status" value="1"/>
</dbReference>
<evidence type="ECO:0000256" key="21">
    <source>
        <dbReference type="RuleBase" id="RU363065"/>
    </source>
</evidence>
<dbReference type="Pfam" id="PF01219">
    <property type="entry name" value="DAGK_prokar"/>
    <property type="match status" value="1"/>
</dbReference>
<accession>A0ABU9BLX6</accession>
<keyword evidence="19" id="KW-0594">Phospholipid biosynthesis</keyword>
<keyword evidence="13 21" id="KW-0418">Kinase</keyword>
<dbReference type="EC" id="2.7.1.107" evidence="4 21"/>
<evidence type="ECO:0000256" key="16">
    <source>
        <dbReference type="ARBA" id="ARBA00022989"/>
    </source>
</evidence>
<feature type="transmembrane region" description="Helical" evidence="21">
    <location>
        <begin position="108"/>
        <end position="130"/>
    </location>
</feature>
<comment type="catalytic activity">
    <reaction evidence="21">
        <text>a 1,2-diacyl-sn-glycerol + ATP = a 1,2-diacyl-sn-glycero-3-phosphate + ADP + H(+)</text>
        <dbReference type="Rhea" id="RHEA:10272"/>
        <dbReference type="ChEBI" id="CHEBI:15378"/>
        <dbReference type="ChEBI" id="CHEBI:17815"/>
        <dbReference type="ChEBI" id="CHEBI:30616"/>
        <dbReference type="ChEBI" id="CHEBI:58608"/>
        <dbReference type="ChEBI" id="CHEBI:456216"/>
        <dbReference type="EC" id="2.7.1.107"/>
    </reaction>
</comment>
<comment type="function">
    <text evidence="21">Catalyzes the ATP-dependent phosphorylation of sn-l,2-diacylglycerol (DAG) to phosphatidic acid. Involved in the recycling of diacylglycerol produced as a by-product during membrane-derived oligosaccharide (MDO) biosynthesis.</text>
</comment>
<evidence type="ECO:0000313" key="23">
    <source>
        <dbReference type="Proteomes" id="UP001371218"/>
    </source>
</evidence>
<dbReference type="RefSeq" id="WP_341425154.1">
    <property type="nucleotide sequence ID" value="NZ_JBBUTG010000004.1"/>
</dbReference>
<protein>
    <recommendedName>
        <fullName evidence="5 21">Diacylglycerol kinase</fullName>
        <ecNumber evidence="4 21">2.7.1.107</ecNumber>
    </recommendedName>
</protein>
<comment type="similarity">
    <text evidence="3 21">Belongs to the bacterial diacylglycerol kinase family.</text>
</comment>